<name>A0A6C0BUU0_9ZZZZ</name>
<dbReference type="SUPFAM" id="SSF52540">
    <property type="entry name" value="P-loop containing nucleoside triphosphate hydrolases"/>
    <property type="match status" value="1"/>
</dbReference>
<dbReference type="InterPro" id="IPR027417">
    <property type="entry name" value="P-loop_NTPase"/>
</dbReference>
<dbReference type="Gene3D" id="3.40.50.300">
    <property type="entry name" value="P-loop containing nucleotide triphosphate hydrolases"/>
    <property type="match status" value="1"/>
</dbReference>
<sequence>MKIAITGKMCSGKSSLANILLESDSRFQIYSFGKKVKDVAKDLFNMKEKDRSLLTSIGTKMREIDSDVWINYVLKQCEGKTHCIVDDLRYQNEYESLSKSGFKIIQLKVDPIIQEERIKLVYPQNYQDHLDNRDHISEKNEFKWFEKDNPLIIDSGKESIESILDKVYSFVKN</sequence>
<organism evidence="1">
    <name type="scientific">viral metagenome</name>
    <dbReference type="NCBI Taxonomy" id="1070528"/>
    <lineage>
        <taxon>unclassified sequences</taxon>
        <taxon>metagenomes</taxon>
        <taxon>organismal metagenomes</taxon>
    </lineage>
</organism>
<accession>A0A6C0BUU0</accession>
<reference evidence="1" key="1">
    <citation type="journal article" date="2020" name="Nature">
        <title>Giant virus diversity and host interactions through global metagenomics.</title>
        <authorList>
            <person name="Schulz F."/>
            <person name="Roux S."/>
            <person name="Paez-Espino D."/>
            <person name="Jungbluth S."/>
            <person name="Walsh D.A."/>
            <person name="Denef V.J."/>
            <person name="McMahon K.D."/>
            <person name="Konstantinidis K.T."/>
            <person name="Eloe-Fadrosh E.A."/>
            <person name="Kyrpides N.C."/>
            <person name="Woyke T."/>
        </authorList>
    </citation>
    <scope>NUCLEOTIDE SEQUENCE</scope>
    <source>
        <strain evidence="1">GVMAG-M-3300018428-35</strain>
    </source>
</reference>
<evidence type="ECO:0000313" key="1">
    <source>
        <dbReference type="EMBL" id="QHS95339.1"/>
    </source>
</evidence>
<protein>
    <submittedName>
        <fullName evidence="1">Uncharacterized protein</fullName>
    </submittedName>
</protein>
<dbReference type="Pfam" id="PF13238">
    <property type="entry name" value="AAA_18"/>
    <property type="match status" value="1"/>
</dbReference>
<proteinExistence type="predicted"/>
<dbReference type="AlphaFoldDB" id="A0A6C0BUU0"/>
<dbReference type="EMBL" id="MN739247">
    <property type="protein sequence ID" value="QHS95339.1"/>
    <property type="molecule type" value="Genomic_DNA"/>
</dbReference>